<organism evidence="1 2">
    <name type="scientific">Taenia crassiceps</name>
    <dbReference type="NCBI Taxonomy" id="6207"/>
    <lineage>
        <taxon>Eukaryota</taxon>
        <taxon>Metazoa</taxon>
        <taxon>Spiralia</taxon>
        <taxon>Lophotrochozoa</taxon>
        <taxon>Platyhelminthes</taxon>
        <taxon>Cestoda</taxon>
        <taxon>Eucestoda</taxon>
        <taxon>Cyclophyllidea</taxon>
        <taxon>Taeniidae</taxon>
        <taxon>Taenia</taxon>
    </lineage>
</organism>
<keyword evidence="2" id="KW-1185">Reference proteome</keyword>
<evidence type="ECO:0000313" key="2">
    <source>
        <dbReference type="Proteomes" id="UP001651158"/>
    </source>
</evidence>
<protein>
    <submittedName>
        <fullName evidence="1">Uncharacterized protein</fullName>
    </submittedName>
</protein>
<sequence>MIAQPGILSPNWLPAQNQYLCLRCRTTSSTLTWFPALFSSLPREFHDIPVIVTYLQGNIHESKRDRHASDAVQVQIFSNPIWWRCLPPFNVHDRYTAFSKGGKEMSPFGCTWRSLLKIKRTFEGLRSRLAVISNLHLGLCPAEDQRFIKHQSGADRQLDEWPINLRLGVPTLNPKVKCLLATPPSLSWAFTVALEFYRLQAKGKRVQGSNTNLTEETLGVLENWINFMAYGTLAKGDSYINKNSLCATTSVTQRTSSWPPQLTIIIECPSMEGPEQGTEKVDERLFPLGTAWCNAVHNSTTEGHAIVLREVDIDQMKETVARRVVEMCKKGVLLKSNKW</sequence>
<dbReference type="Proteomes" id="UP001651158">
    <property type="component" value="Unassembled WGS sequence"/>
</dbReference>
<gene>
    <name evidence="1" type="ORF">TcWFU_006606</name>
</gene>
<comment type="caution">
    <text evidence="1">The sequence shown here is derived from an EMBL/GenBank/DDBJ whole genome shotgun (WGS) entry which is preliminary data.</text>
</comment>
<dbReference type="EMBL" id="JAKROA010000002">
    <property type="protein sequence ID" value="KAL5110553.1"/>
    <property type="molecule type" value="Genomic_DNA"/>
</dbReference>
<evidence type="ECO:0000313" key="1">
    <source>
        <dbReference type="EMBL" id="KAL5110553.1"/>
    </source>
</evidence>
<name>A0ABR4QL43_9CEST</name>
<reference evidence="1 2" key="1">
    <citation type="journal article" date="2022" name="Front. Cell. Infect. Microbiol.">
        <title>The Genomes of Two Strains of Taenia crassiceps the Animal Model for the Study of Human Cysticercosis.</title>
        <authorList>
            <person name="Bobes R.J."/>
            <person name="Estrada K."/>
            <person name="Rios-Valencia D.G."/>
            <person name="Calderon-Gallegos A."/>
            <person name="de la Torre P."/>
            <person name="Carrero J.C."/>
            <person name="Sanchez-Flores A."/>
            <person name="Laclette J.P."/>
        </authorList>
    </citation>
    <scope>NUCLEOTIDE SEQUENCE [LARGE SCALE GENOMIC DNA]</scope>
    <source>
        <strain evidence="1">WFUcys</strain>
    </source>
</reference>
<accession>A0ABR4QL43</accession>
<proteinExistence type="predicted"/>